<organism evidence="3 4">
    <name type="scientific">Streptomyces albipurpureus</name>
    <dbReference type="NCBI Taxonomy" id="2897419"/>
    <lineage>
        <taxon>Bacteria</taxon>
        <taxon>Bacillati</taxon>
        <taxon>Actinomycetota</taxon>
        <taxon>Actinomycetes</taxon>
        <taxon>Kitasatosporales</taxon>
        <taxon>Streptomycetaceae</taxon>
        <taxon>Streptomyces</taxon>
    </lineage>
</organism>
<evidence type="ECO:0000256" key="2">
    <source>
        <dbReference type="SAM" id="Phobius"/>
    </source>
</evidence>
<dbReference type="Pfam" id="PF19621">
    <property type="entry name" value="DUF6126"/>
    <property type="match status" value="1"/>
</dbReference>
<dbReference type="EMBL" id="JAMQAW010000001">
    <property type="protein sequence ID" value="MCM2386766.1"/>
    <property type="molecule type" value="Genomic_DNA"/>
</dbReference>
<dbReference type="Proteomes" id="UP001431429">
    <property type="component" value="Unassembled WGS sequence"/>
</dbReference>
<feature type="compositionally biased region" description="Basic and acidic residues" evidence="1">
    <location>
        <begin position="22"/>
        <end position="32"/>
    </location>
</feature>
<gene>
    <name evidence="3" type="ORF">NBG84_00310</name>
</gene>
<evidence type="ECO:0000256" key="1">
    <source>
        <dbReference type="SAM" id="MobiDB-lite"/>
    </source>
</evidence>
<keyword evidence="2" id="KW-0472">Membrane</keyword>
<keyword evidence="2" id="KW-0812">Transmembrane</keyword>
<keyword evidence="4" id="KW-1185">Reference proteome</keyword>
<evidence type="ECO:0000313" key="4">
    <source>
        <dbReference type="Proteomes" id="UP001431429"/>
    </source>
</evidence>
<dbReference type="RefSeq" id="WP_250917135.1">
    <property type="nucleotide sequence ID" value="NZ_JAMQAW010000001.1"/>
</dbReference>
<dbReference type="InterPro" id="IPR046129">
    <property type="entry name" value="DUF6126"/>
</dbReference>
<accession>A0ABT0UF83</accession>
<keyword evidence="2" id="KW-1133">Transmembrane helix</keyword>
<reference evidence="3" key="1">
    <citation type="submission" date="2022-06" db="EMBL/GenBank/DDBJ databases">
        <title>Genome public.</title>
        <authorList>
            <person name="Sun Q."/>
        </authorList>
    </citation>
    <scope>NUCLEOTIDE SEQUENCE</scope>
    <source>
        <strain evidence="3">CWNU-1</strain>
    </source>
</reference>
<protein>
    <submittedName>
        <fullName evidence="3">DUF6126 family protein</fullName>
    </submittedName>
</protein>
<evidence type="ECO:0000313" key="3">
    <source>
        <dbReference type="EMBL" id="MCM2386766.1"/>
    </source>
</evidence>
<sequence length="65" mass="7097">MSENPVAPENAVVPESPAASDSKGKREGKENGKFPRGIWVRLFAYLIAGHVFAGFLYLLFEMGAK</sequence>
<feature type="transmembrane region" description="Helical" evidence="2">
    <location>
        <begin position="38"/>
        <end position="60"/>
    </location>
</feature>
<comment type="caution">
    <text evidence="3">The sequence shown here is derived from an EMBL/GenBank/DDBJ whole genome shotgun (WGS) entry which is preliminary data.</text>
</comment>
<proteinExistence type="predicted"/>
<name>A0ABT0UF83_9ACTN</name>
<feature type="region of interest" description="Disordered" evidence="1">
    <location>
        <begin position="1"/>
        <end position="32"/>
    </location>
</feature>